<feature type="non-terminal residue" evidence="3">
    <location>
        <position position="42"/>
    </location>
</feature>
<evidence type="ECO:0000313" key="3">
    <source>
        <dbReference type="EMBL" id="CAJ0962143.1"/>
    </source>
</evidence>
<comment type="caution">
    <text evidence="1">Lacks conserved residue(s) required for the propagation of feature annotation.</text>
</comment>
<dbReference type="PROSITE" id="PS50027">
    <property type="entry name" value="EGF_LAM_2"/>
    <property type="match status" value="1"/>
</dbReference>
<evidence type="ECO:0000313" key="4">
    <source>
        <dbReference type="Proteomes" id="UP001176940"/>
    </source>
</evidence>
<evidence type="ECO:0000256" key="1">
    <source>
        <dbReference type="PROSITE-ProRule" id="PRU00460"/>
    </source>
</evidence>
<feature type="disulfide bond" evidence="1">
    <location>
        <begin position="20"/>
        <end position="29"/>
    </location>
</feature>
<proteinExistence type="predicted"/>
<protein>
    <recommendedName>
        <fullName evidence="2">Laminin EGF-like domain-containing protein</fullName>
    </recommendedName>
</protein>
<keyword evidence="1" id="KW-1015">Disulfide bond</keyword>
<gene>
    <name evidence="3" type="ORF">RIMI_LOCUS18092913</name>
</gene>
<dbReference type="Gene3D" id="2.10.25.10">
    <property type="entry name" value="Laminin"/>
    <property type="match status" value="1"/>
</dbReference>
<keyword evidence="1" id="KW-0424">Laminin EGF-like domain</keyword>
<evidence type="ECO:0000259" key="2">
    <source>
        <dbReference type="PROSITE" id="PS50027"/>
    </source>
</evidence>
<feature type="domain" description="Laminin EGF-like" evidence="2">
    <location>
        <begin position="1"/>
        <end position="42"/>
    </location>
</feature>
<dbReference type="SUPFAM" id="SSF57196">
    <property type="entry name" value="EGF/Laminin"/>
    <property type="match status" value="1"/>
</dbReference>
<organism evidence="3 4">
    <name type="scientific">Ranitomeya imitator</name>
    <name type="common">mimic poison frog</name>
    <dbReference type="NCBI Taxonomy" id="111125"/>
    <lineage>
        <taxon>Eukaryota</taxon>
        <taxon>Metazoa</taxon>
        <taxon>Chordata</taxon>
        <taxon>Craniata</taxon>
        <taxon>Vertebrata</taxon>
        <taxon>Euteleostomi</taxon>
        <taxon>Amphibia</taxon>
        <taxon>Batrachia</taxon>
        <taxon>Anura</taxon>
        <taxon>Neobatrachia</taxon>
        <taxon>Hyloidea</taxon>
        <taxon>Dendrobatidae</taxon>
        <taxon>Dendrobatinae</taxon>
        <taxon>Ranitomeya</taxon>
    </lineage>
</organism>
<sequence>MPRRRIHNPVCNPFGGQCTCRPNIIGRTCSRCATGYYGFPHC</sequence>
<dbReference type="CDD" id="cd00055">
    <property type="entry name" value="EGF_Lam"/>
    <property type="match status" value="1"/>
</dbReference>
<dbReference type="Pfam" id="PF00053">
    <property type="entry name" value="EGF_laminin"/>
    <property type="match status" value="1"/>
</dbReference>
<accession>A0ABN9M9S6</accession>
<dbReference type="Proteomes" id="UP001176940">
    <property type="component" value="Unassembled WGS sequence"/>
</dbReference>
<name>A0ABN9M9S6_9NEOB</name>
<dbReference type="PROSITE" id="PS01248">
    <property type="entry name" value="EGF_LAM_1"/>
    <property type="match status" value="1"/>
</dbReference>
<comment type="caution">
    <text evidence="3">The sequence shown here is derived from an EMBL/GenBank/DDBJ whole genome shotgun (WGS) entry which is preliminary data.</text>
</comment>
<dbReference type="InterPro" id="IPR002049">
    <property type="entry name" value="LE_dom"/>
</dbReference>
<keyword evidence="4" id="KW-1185">Reference proteome</keyword>
<reference evidence="3" key="1">
    <citation type="submission" date="2023-07" db="EMBL/GenBank/DDBJ databases">
        <authorList>
            <person name="Stuckert A."/>
        </authorList>
    </citation>
    <scope>NUCLEOTIDE SEQUENCE</scope>
</reference>
<dbReference type="EMBL" id="CAUEEQ010054419">
    <property type="protein sequence ID" value="CAJ0962143.1"/>
    <property type="molecule type" value="Genomic_DNA"/>
</dbReference>
<dbReference type="SMART" id="SM00180">
    <property type="entry name" value="EGF_Lam"/>
    <property type="match status" value="1"/>
</dbReference>